<evidence type="ECO:0000313" key="3">
    <source>
        <dbReference type="EMBL" id="TRY77356.1"/>
    </source>
</evidence>
<gene>
    <name evidence="3" type="ORF">TCAL_11858</name>
</gene>
<accession>A0A553PI47</accession>
<keyword evidence="2" id="KW-0812">Transmembrane</keyword>
<comment type="caution">
    <text evidence="3">The sequence shown here is derived from an EMBL/GenBank/DDBJ whole genome shotgun (WGS) entry which is preliminary data.</text>
</comment>
<organism evidence="3 4">
    <name type="scientific">Tigriopus californicus</name>
    <name type="common">Marine copepod</name>
    <dbReference type="NCBI Taxonomy" id="6832"/>
    <lineage>
        <taxon>Eukaryota</taxon>
        <taxon>Metazoa</taxon>
        <taxon>Ecdysozoa</taxon>
        <taxon>Arthropoda</taxon>
        <taxon>Crustacea</taxon>
        <taxon>Multicrustacea</taxon>
        <taxon>Hexanauplia</taxon>
        <taxon>Copepoda</taxon>
        <taxon>Harpacticoida</taxon>
        <taxon>Harpacticidae</taxon>
        <taxon>Tigriopus</taxon>
    </lineage>
</organism>
<dbReference type="AlphaFoldDB" id="A0A553PI47"/>
<keyword evidence="4" id="KW-1185">Reference proteome</keyword>
<dbReference type="EMBL" id="VCGU01000004">
    <property type="protein sequence ID" value="TRY77356.1"/>
    <property type="molecule type" value="Genomic_DNA"/>
</dbReference>
<evidence type="ECO:0000256" key="2">
    <source>
        <dbReference type="SAM" id="Phobius"/>
    </source>
</evidence>
<feature type="region of interest" description="Disordered" evidence="1">
    <location>
        <begin position="75"/>
        <end position="97"/>
    </location>
</feature>
<proteinExistence type="predicted"/>
<name>A0A553PI47_TIGCA</name>
<protein>
    <submittedName>
        <fullName evidence="3">Uncharacterized protein</fullName>
    </submittedName>
</protein>
<keyword evidence="2" id="KW-0472">Membrane</keyword>
<sequence>MTQTRRSCPQLWHYVFNLTLFINLLGMASTNSSLDLDGVLSPSDLETFEEERLKSASPQAHVQPIGRFLEELAQSPFPDSPLQTPSGDQSRLPCDPECHRPYLNQFQQLAQQPNGLHLQRQLRSPGYLLRTRKSAEDDSDIDEGDDVFNRPERSEKYLFRVRKDLPSQVRNRKGGYLFRTRKDLTNKRGEYLFRTRKTMMDFGKRQAGYLFRTRKSSPSADMLEPISLKARKDMYLFRT</sequence>
<evidence type="ECO:0000313" key="4">
    <source>
        <dbReference type="Proteomes" id="UP000318571"/>
    </source>
</evidence>
<feature type="transmembrane region" description="Helical" evidence="2">
    <location>
        <begin position="12"/>
        <end position="30"/>
    </location>
</feature>
<evidence type="ECO:0000256" key="1">
    <source>
        <dbReference type="SAM" id="MobiDB-lite"/>
    </source>
</evidence>
<reference evidence="3 4" key="1">
    <citation type="journal article" date="2018" name="Nat. Ecol. Evol.">
        <title>Genomic signatures of mitonuclear coevolution across populations of Tigriopus californicus.</title>
        <authorList>
            <person name="Barreto F.S."/>
            <person name="Watson E.T."/>
            <person name="Lima T.G."/>
            <person name="Willett C.S."/>
            <person name="Edmands S."/>
            <person name="Li W."/>
            <person name="Burton R.S."/>
        </authorList>
    </citation>
    <scope>NUCLEOTIDE SEQUENCE [LARGE SCALE GENOMIC DNA]</scope>
    <source>
        <strain evidence="3 4">San Diego</strain>
    </source>
</reference>
<keyword evidence="2" id="KW-1133">Transmembrane helix</keyword>
<dbReference type="Proteomes" id="UP000318571">
    <property type="component" value="Chromosome 5"/>
</dbReference>